<name>A0ABP7VIS5_9FLAO</name>
<evidence type="ECO:0000313" key="1">
    <source>
        <dbReference type="EMBL" id="GAA4067725.1"/>
    </source>
</evidence>
<protein>
    <submittedName>
        <fullName evidence="1">Uncharacterized protein</fullName>
    </submittedName>
</protein>
<keyword evidence="2" id="KW-1185">Reference proteome</keyword>
<sequence>MKHILITLITFCLFGCSGDKKNSLNDLNLKGDVRILSEFGYKAVIKFGEIEKDSLQYRLLSDFDENGNIVSENWIDSGIRDIYKYDSIGKLIEQDNHNELKTPSLSSKKKFIYDKNNNLIEKNTYLPDGFLFEKIIYDYDKNDNNIESKCYKYDFEGKEVIQFMFKHKYDKKGNKIESIHYDNLGNKEYTETYKYDEKGLIIEEVSDFLKDKLPPKKLYTYDNKKNILNIKHYNSKEVLVDEETYKYKFDKKGNWIIKIHFINARPDFIEERKISYGN</sequence>
<evidence type="ECO:0000313" key="2">
    <source>
        <dbReference type="Proteomes" id="UP001500367"/>
    </source>
</evidence>
<proteinExistence type="predicted"/>
<dbReference type="RefSeq" id="WP_344815747.1">
    <property type="nucleotide sequence ID" value="NZ_BAABCT010000002.1"/>
</dbReference>
<dbReference type="Gene3D" id="2.180.10.10">
    <property type="entry name" value="RHS repeat-associated core"/>
    <property type="match status" value="1"/>
</dbReference>
<organism evidence="1 2">
    <name type="scientific">Flavobacterium cheonanense</name>
    <dbReference type="NCBI Taxonomy" id="706183"/>
    <lineage>
        <taxon>Bacteria</taxon>
        <taxon>Pseudomonadati</taxon>
        <taxon>Bacteroidota</taxon>
        <taxon>Flavobacteriia</taxon>
        <taxon>Flavobacteriales</taxon>
        <taxon>Flavobacteriaceae</taxon>
        <taxon>Flavobacterium</taxon>
    </lineage>
</organism>
<dbReference type="EMBL" id="BAABCT010000002">
    <property type="protein sequence ID" value="GAA4067725.1"/>
    <property type="molecule type" value="Genomic_DNA"/>
</dbReference>
<gene>
    <name evidence="1" type="ORF">GCM10022389_11030</name>
</gene>
<comment type="caution">
    <text evidence="1">The sequence shown here is derived from an EMBL/GenBank/DDBJ whole genome shotgun (WGS) entry which is preliminary data.</text>
</comment>
<dbReference type="Proteomes" id="UP001500367">
    <property type="component" value="Unassembled WGS sequence"/>
</dbReference>
<accession>A0ABP7VIS5</accession>
<reference evidence="2" key="1">
    <citation type="journal article" date="2019" name="Int. J. Syst. Evol. Microbiol.">
        <title>The Global Catalogue of Microorganisms (GCM) 10K type strain sequencing project: providing services to taxonomists for standard genome sequencing and annotation.</title>
        <authorList>
            <consortium name="The Broad Institute Genomics Platform"/>
            <consortium name="The Broad Institute Genome Sequencing Center for Infectious Disease"/>
            <person name="Wu L."/>
            <person name="Ma J."/>
        </authorList>
    </citation>
    <scope>NUCLEOTIDE SEQUENCE [LARGE SCALE GENOMIC DNA]</scope>
    <source>
        <strain evidence="2">JCM 17069</strain>
    </source>
</reference>